<sequence>MNINMFIDGKWVEASNGNRRDVINPATREVIASSADGSADDAKLAIKAARKAFDSGIWSNLSPDERAAYLYRIADRLEEKAAEIASLESANNGKVIRATTNIDIPVSIQCFRYYADMIKDMKKETYTRADSSETWIIHEPIGVCGLIVPWNFPLMLAVWQIAPALAAGNTIVIKPAEVTPVSVFKLFEIFEEIGLPAGVANLILGPGSKVGNELAESHDVDKISFIGGTKTGQSIMRAAAGNMKKITLELGGKSPLIVFDDVDFEIAVENAMFGIFHNAGQVCSAASRLLVQESIYDQFVERLAERASKIVVGNGESEHIEMGALTTEAHMNDVLQYIQSGIEEGARLVCGGKRLLENGLERGYFIAPTIFADVEASMRVVKEEIFGPVLVVQKFTDEEDAIRKANDSVYGLAGAVFTEDMERAKRVISKLRAGITWINSYHLAYLEGPWGGYKQSGIGRALGAAGLEHFMETKQINIHQHANRVGWYAN</sequence>
<dbReference type="PROSITE" id="PS00070">
    <property type="entry name" value="ALDEHYDE_DEHYDR_CYS"/>
    <property type="match status" value="1"/>
</dbReference>
<dbReference type="InterPro" id="IPR016160">
    <property type="entry name" value="Ald_DH_CS_CYS"/>
</dbReference>
<dbReference type="InterPro" id="IPR016163">
    <property type="entry name" value="Ald_DH_C"/>
</dbReference>
<dbReference type="InterPro" id="IPR016162">
    <property type="entry name" value="Ald_DH_N"/>
</dbReference>
<dbReference type="InterPro" id="IPR029510">
    <property type="entry name" value="Ald_DH_CS_GLU"/>
</dbReference>
<feature type="domain" description="Aldehyde dehydrogenase" evidence="7">
    <location>
        <begin position="11"/>
        <end position="476"/>
    </location>
</feature>
<dbReference type="InterPro" id="IPR012394">
    <property type="entry name" value="Aldehyde_DH_NAD(P)"/>
</dbReference>
<feature type="active site" evidence="4">
    <location>
        <position position="283"/>
    </location>
</feature>
<reference evidence="8 9" key="1">
    <citation type="submission" date="2018-10" db="EMBL/GenBank/DDBJ databases">
        <title>Phylogenomics of Brevibacillus.</title>
        <authorList>
            <person name="Dunlap C."/>
        </authorList>
    </citation>
    <scope>NUCLEOTIDE SEQUENCE [LARGE SCALE GENOMIC DNA]</scope>
    <source>
        <strain evidence="8 9">JCM 15716</strain>
    </source>
</reference>
<evidence type="ECO:0000256" key="4">
    <source>
        <dbReference type="PIRSR" id="PIRSR036492-1"/>
    </source>
</evidence>
<evidence type="ECO:0000256" key="2">
    <source>
        <dbReference type="ARBA" id="ARBA00023002"/>
    </source>
</evidence>
<evidence type="ECO:0000256" key="6">
    <source>
        <dbReference type="RuleBase" id="RU003345"/>
    </source>
</evidence>
<evidence type="ECO:0000313" key="8">
    <source>
        <dbReference type="EMBL" id="RNB89718.1"/>
    </source>
</evidence>
<protein>
    <recommendedName>
        <fullName evidence="3">Aldehyde dehydrogenase</fullName>
    </recommendedName>
</protein>
<name>A0A3M8DNR6_9BACL</name>
<proteinExistence type="inferred from homology"/>
<comment type="similarity">
    <text evidence="1 3 6">Belongs to the aldehyde dehydrogenase family.</text>
</comment>
<dbReference type="InterPro" id="IPR015590">
    <property type="entry name" value="Aldehyde_DH_dom"/>
</dbReference>
<dbReference type="FunFam" id="3.40.309.10:FF:000012">
    <property type="entry name" value="Betaine aldehyde dehydrogenase"/>
    <property type="match status" value="1"/>
</dbReference>
<comment type="caution">
    <text evidence="8">The sequence shown here is derived from an EMBL/GenBank/DDBJ whole genome shotgun (WGS) entry which is preliminary data.</text>
</comment>
<gene>
    <name evidence="8" type="ORF">EDM56_11110</name>
</gene>
<feature type="active site" evidence="4 5">
    <location>
        <position position="249"/>
    </location>
</feature>
<keyword evidence="2 3" id="KW-0560">Oxidoreductase</keyword>
<evidence type="ECO:0000259" key="7">
    <source>
        <dbReference type="Pfam" id="PF00171"/>
    </source>
</evidence>
<dbReference type="Gene3D" id="3.40.605.10">
    <property type="entry name" value="Aldehyde Dehydrogenase, Chain A, domain 1"/>
    <property type="match status" value="1"/>
</dbReference>
<keyword evidence="9" id="KW-1185">Reference proteome</keyword>
<dbReference type="RefSeq" id="WP_122917972.1">
    <property type="nucleotide sequence ID" value="NZ_RHHQ01000008.1"/>
</dbReference>
<dbReference type="Gene3D" id="3.40.309.10">
    <property type="entry name" value="Aldehyde Dehydrogenase, Chain A, domain 2"/>
    <property type="match status" value="1"/>
</dbReference>
<dbReference type="InterPro" id="IPR016161">
    <property type="entry name" value="Ald_DH/histidinol_DH"/>
</dbReference>
<accession>A0A3M8DNR6</accession>
<dbReference type="EMBL" id="RHHQ01000008">
    <property type="protein sequence ID" value="RNB89718.1"/>
    <property type="molecule type" value="Genomic_DNA"/>
</dbReference>
<dbReference type="PROSITE" id="PS00687">
    <property type="entry name" value="ALDEHYDE_DEHYDR_GLU"/>
    <property type="match status" value="1"/>
</dbReference>
<evidence type="ECO:0000313" key="9">
    <source>
        <dbReference type="Proteomes" id="UP000271031"/>
    </source>
</evidence>
<evidence type="ECO:0000256" key="5">
    <source>
        <dbReference type="PROSITE-ProRule" id="PRU10007"/>
    </source>
</evidence>
<dbReference type="OrthoDB" id="20170at2"/>
<dbReference type="GO" id="GO:0016620">
    <property type="term" value="F:oxidoreductase activity, acting on the aldehyde or oxo group of donors, NAD or NADP as acceptor"/>
    <property type="evidence" value="ECO:0007669"/>
    <property type="project" value="InterPro"/>
</dbReference>
<organism evidence="8 9">
    <name type="scientific">Brevibacillus fluminis</name>
    <dbReference type="NCBI Taxonomy" id="511487"/>
    <lineage>
        <taxon>Bacteria</taxon>
        <taxon>Bacillati</taxon>
        <taxon>Bacillota</taxon>
        <taxon>Bacilli</taxon>
        <taxon>Bacillales</taxon>
        <taxon>Paenibacillaceae</taxon>
        <taxon>Brevibacillus</taxon>
    </lineage>
</organism>
<dbReference type="PANTHER" id="PTHR11699">
    <property type="entry name" value="ALDEHYDE DEHYDROGENASE-RELATED"/>
    <property type="match status" value="1"/>
</dbReference>
<dbReference type="SUPFAM" id="SSF53720">
    <property type="entry name" value="ALDH-like"/>
    <property type="match status" value="1"/>
</dbReference>
<dbReference type="Pfam" id="PF00171">
    <property type="entry name" value="Aldedh"/>
    <property type="match status" value="1"/>
</dbReference>
<dbReference type="CDD" id="cd07119">
    <property type="entry name" value="ALDH_BADH-GbsA"/>
    <property type="match status" value="1"/>
</dbReference>
<dbReference type="GO" id="GO:0006081">
    <property type="term" value="P:aldehyde metabolic process"/>
    <property type="evidence" value="ECO:0007669"/>
    <property type="project" value="InterPro"/>
</dbReference>
<dbReference type="Proteomes" id="UP000271031">
    <property type="component" value="Unassembled WGS sequence"/>
</dbReference>
<dbReference type="AlphaFoldDB" id="A0A3M8DNR6"/>
<dbReference type="PIRSF" id="PIRSF036492">
    <property type="entry name" value="ALDH"/>
    <property type="match status" value="1"/>
</dbReference>
<evidence type="ECO:0000256" key="1">
    <source>
        <dbReference type="ARBA" id="ARBA00009986"/>
    </source>
</evidence>
<dbReference type="FunFam" id="3.40.605.10:FF:000007">
    <property type="entry name" value="NAD/NADP-dependent betaine aldehyde dehydrogenase"/>
    <property type="match status" value="1"/>
</dbReference>
<evidence type="ECO:0000256" key="3">
    <source>
        <dbReference type="PIRNR" id="PIRNR036492"/>
    </source>
</evidence>